<dbReference type="InterPro" id="IPR036259">
    <property type="entry name" value="MFS_trans_sf"/>
</dbReference>
<dbReference type="Pfam" id="PF13347">
    <property type="entry name" value="MFS_2"/>
    <property type="match status" value="1"/>
</dbReference>
<sequence length="506" mass="54602">MQKRKVTIKNIIGYACINFLGSGAQALISAFLMYFYTTLCGLGAVEASLIFSVARLIDAVGNPIIGYISDNFGRTAIGKKFGRRRFFILIGAPAILITFPILWTTGHSFTFYFLANLIYEICFTMVIVTGITLPAEMTQDSADKTKLVAGKQYCGTIASTIATFIPGILFKMYGDKSSTAFLLTGIIYGAMISLSLLVMYALTFERDPKDIIYKEDSNHGILHILAKMFIDVGSSMQIKAFRLHAAMMFLIGIYKNLAGGVFTYYVIFVLGLTASTTAFISSATTLISTIALTIAIAVAYKFGGPKTFRVSSIVILASLVGYYVLSKMTGSPNLTVLLIVLAVINTAGKAGADYVPVFQLPFIADIDEAVTLERREGIYTGVNSLLSKVAAAIEAAVLGVGLAAFGFVKGAKTQTPEAIDGILLVTILVPAIFLVLTWIVSLRLKLTKENHKLLVDEVNRIKAGGAKADVTPEARAAIEELTGYKYEQCFGNNNVGYQTKNNAATI</sequence>
<feature type="transmembrane region" description="Helical" evidence="6">
    <location>
        <begin position="12"/>
        <end position="36"/>
    </location>
</feature>
<protein>
    <submittedName>
        <fullName evidence="8">Putative symporter YjmB</fullName>
    </submittedName>
</protein>
<evidence type="ECO:0000256" key="5">
    <source>
        <dbReference type="ARBA" id="ARBA00023136"/>
    </source>
</evidence>
<feature type="domain" description="Major facilitator superfamily (MFS) profile" evidence="7">
    <location>
        <begin position="1"/>
        <end position="445"/>
    </location>
</feature>
<dbReference type="Gene3D" id="1.20.1250.20">
    <property type="entry name" value="MFS general substrate transporter like domains"/>
    <property type="match status" value="2"/>
</dbReference>
<feature type="transmembrane region" description="Helical" evidence="6">
    <location>
        <begin position="419"/>
        <end position="442"/>
    </location>
</feature>
<dbReference type="CDD" id="cd17332">
    <property type="entry name" value="MFS_MelB_like"/>
    <property type="match status" value="1"/>
</dbReference>
<evidence type="ECO:0000256" key="3">
    <source>
        <dbReference type="ARBA" id="ARBA00022692"/>
    </source>
</evidence>
<feature type="transmembrane region" description="Helical" evidence="6">
    <location>
        <begin position="307"/>
        <end position="325"/>
    </location>
</feature>
<dbReference type="GO" id="GO:0005886">
    <property type="term" value="C:plasma membrane"/>
    <property type="evidence" value="ECO:0007669"/>
    <property type="project" value="UniProtKB-SubCell"/>
</dbReference>
<dbReference type="STRING" id="29367.CLPUN_48660"/>
<proteinExistence type="predicted"/>
<feature type="transmembrane region" description="Helical" evidence="6">
    <location>
        <begin position="331"/>
        <end position="348"/>
    </location>
</feature>
<comment type="caution">
    <text evidence="8">The sequence shown here is derived from an EMBL/GenBank/DDBJ whole genome shotgun (WGS) entry which is preliminary data.</text>
</comment>
<keyword evidence="4 6" id="KW-1133">Transmembrane helix</keyword>
<dbReference type="InterPro" id="IPR039672">
    <property type="entry name" value="MFS_2"/>
</dbReference>
<dbReference type="RefSeq" id="WP_077849767.1">
    <property type="nucleotide sequence ID" value="NZ_LZZM01000226.1"/>
</dbReference>
<dbReference type="GO" id="GO:0015293">
    <property type="term" value="F:symporter activity"/>
    <property type="evidence" value="ECO:0007669"/>
    <property type="project" value="InterPro"/>
</dbReference>
<evidence type="ECO:0000313" key="8">
    <source>
        <dbReference type="EMBL" id="OOM71849.1"/>
    </source>
</evidence>
<keyword evidence="3 6" id="KW-0812">Transmembrane</keyword>
<name>A0A1S8T2G8_9CLOT</name>
<feature type="transmembrane region" description="Helical" evidence="6">
    <location>
        <begin position="42"/>
        <end position="65"/>
    </location>
</feature>
<evidence type="ECO:0000313" key="9">
    <source>
        <dbReference type="Proteomes" id="UP000190890"/>
    </source>
</evidence>
<dbReference type="GO" id="GO:0008643">
    <property type="term" value="P:carbohydrate transport"/>
    <property type="evidence" value="ECO:0007669"/>
    <property type="project" value="InterPro"/>
</dbReference>
<dbReference type="InterPro" id="IPR020846">
    <property type="entry name" value="MFS_dom"/>
</dbReference>
<dbReference type="PANTHER" id="PTHR11328">
    <property type="entry name" value="MAJOR FACILITATOR SUPERFAMILY DOMAIN-CONTAINING PROTEIN"/>
    <property type="match status" value="1"/>
</dbReference>
<dbReference type="PANTHER" id="PTHR11328:SF24">
    <property type="entry name" value="MAJOR FACILITATOR SUPERFAMILY (MFS) PROFILE DOMAIN-CONTAINING PROTEIN"/>
    <property type="match status" value="1"/>
</dbReference>
<evidence type="ECO:0000256" key="4">
    <source>
        <dbReference type="ARBA" id="ARBA00022989"/>
    </source>
</evidence>
<keyword evidence="5 6" id="KW-0472">Membrane</keyword>
<organism evidence="8 9">
    <name type="scientific">Clostridium puniceum</name>
    <dbReference type="NCBI Taxonomy" id="29367"/>
    <lineage>
        <taxon>Bacteria</taxon>
        <taxon>Bacillati</taxon>
        <taxon>Bacillota</taxon>
        <taxon>Clostridia</taxon>
        <taxon>Eubacteriales</taxon>
        <taxon>Clostridiaceae</taxon>
        <taxon>Clostridium</taxon>
    </lineage>
</organism>
<keyword evidence="2" id="KW-0813">Transport</keyword>
<feature type="transmembrane region" description="Helical" evidence="6">
    <location>
        <begin position="109"/>
        <end position="133"/>
    </location>
</feature>
<evidence type="ECO:0000259" key="7">
    <source>
        <dbReference type="PROSITE" id="PS50850"/>
    </source>
</evidence>
<feature type="transmembrane region" description="Helical" evidence="6">
    <location>
        <begin position="279"/>
        <end position="300"/>
    </location>
</feature>
<feature type="transmembrane region" description="Helical" evidence="6">
    <location>
        <begin position="86"/>
        <end position="103"/>
    </location>
</feature>
<accession>A0A1S8T2G8</accession>
<dbReference type="EMBL" id="LZZM01000226">
    <property type="protein sequence ID" value="OOM71849.1"/>
    <property type="molecule type" value="Genomic_DNA"/>
</dbReference>
<comment type="subcellular location">
    <subcellularLocation>
        <location evidence="1">Cell membrane</location>
        <topology evidence="1">Multi-pass membrane protein</topology>
    </subcellularLocation>
</comment>
<dbReference type="OrthoDB" id="9764596at2"/>
<evidence type="ECO:0000256" key="1">
    <source>
        <dbReference type="ARBA" id="ARBA00004651"/>
    </source>
</evidence>
<dbReference type="SUPFAM" id="SSF103473">
    <property type="entry name" value="MFS general substrate transporter"/>
    <property type="match status" value="1"/>
</dbReference>
<feature type="transmembrane region" description="Helical" evidence="6">
    <location>
        <begin position="385"/>
        <end position="407"/>
    </location>
</feature>
<dbReference type="PROSITE" id="PS50850">
    <property type="entry name" value="MFS"/>
    <property type="match status" value="1"/>
</dbReference>
<dbReference type="Proteomes" id="UP000190890">
    <property type="component" value="Unassembled WGS sequence"/>
</dbReference>
<feature type="transmembrane region" description="Helical" evidence="6">
    <location>
        <begin position="245"/>
        <end position="267"/>
    </location>
</feature>
<evidence type="ECO:0000256" key="2">
    <source>
        <dbReference type="ARBA" id="ARBA00022448"/>
    </source>
</evidence>
<gene>
    <name evidence="8" type="primary">yjmB_3</name>
    <name evidence="8" type="ORF">CLPUN_48660</name>
</gene>
<evidence type="ECO:0000256" key="6">
    <source>
        <dbReference type="SAM" id="Phobius"/>
    </source>
</evidence>
<keyword evidence="9" id="KW-1185">Reference proteome</keyword>
<reference evidence="8 9" key="1">
    <citation type="submission" date="2016-05" db="EMBL/GenBank/DDBJ databases">
        <title>Microbial solvent formation.</title>
        <authorList>
            <person name="Poehlein A."/>
            <person name="Montoya Solano J.D."/>
            <person name="Flitsch S."/>
            <person name="Krabben P."/>
            <person name="Duerre P."/>
            <person name="Daniel R."/>
        </authorList>
    </citation>
    <scope>NUCLEOTIDE SEQUENCE [LARGE SCALE GENOMIC DNA]</scope>
    <source>
        <strain evidence="8 9">DSM 2619</strain>
    </source>
</reference>
<feature type="transmembrane region" description="Helical" evidence="6">
    <location>
        <begin position="153"/>
        <end position="174"/>
    </location>
</feature>
<dbReference type="AlphaFoldDB" id="A0A1S8T2G8"/>
<feature type="transmembrane region" description="Helical" evidence="6">
    <location>
        <begin position="180"/>
        <end position="202"/>
    </location>
</feature>